<accession>A0ABQ4P7X2</accession>
<dbReference type="Pfam" id="PF07963">
    <property type="entry name" value="N_methyl"/>
    <property type="match status" value="1"/>
</dbReference>
<evidence type="ECO:0000256" key="1">
    <source>
        <dbReference type="SAM" id="Phobius"/>
    </source>
</evidence>
<gene>
    <name evidence="2" type="ORF">TUM4630_07450</name>
</gene>
<organism evidence="2 3">
    <name type="scientific">Shewanella algidipiscicola</name>
    <dbReference type="NCBI Taxonomy" id="614070"/>
    <lineage>
        <taxon>Bacteria</taxon>
        <taxon>Pseudomonadati</taxon>
        <taxon>Pseudomonadota</taxon>
        <taxon>Gammaproteobacteria</taxon>
        <taxon>Alteromonadales</taxon>
        <taxon>Shewanellaceae</taxon>
        <taxon>Shewanella</taxon>
    </lineage>
</organism>
<dbReference type="EMBL" id="BPFB01000006">
    <property type="protein sequence ID" value="GIU43642.1"/>
    <property type="molecule type" value="Genomic_DNA"/>
</dbReference>
<name>A0ABQ4P7X2_9GAMM</name>
<dbReference type="InterPro" id="IPR012902">
    <property type="entry name" value="N_methyl_site"/>
</dbReference>
<proteinExistence type="predicted"/>
<dbReference type="Proteomes" id="UP000761574">
    <property type="component" value="Unassembled WGS sequence"/>
</dbReference>
<feature type="transmembrane region" description="Helical" evidence="1">
    <location>
        <begin position="12"/>
        <end position="31"/>
    </location>
</feature>
<dbReference type="RefSeq" id="WP_119977151.1">
    <property type="nucleotide sequence ID" value="NZ_BPFB01000006.1"/>
</dbReference>
<dbReference type="Gene3D" id="3.30.700.10">
    <property type="entry name" value="Glycoprotein, Type 4 Pilin"/>
    <property type="match status" value="1"/>
</dbReference>
<dbReference type="InterPro" id="IPR045584">
    <property type="entry name" value="Pilin-like"/>
</dbReference>
<dbReference type="NCBIfam" id="TIGR02532">
    <property type="entry name" value="IV_pilin_GFxxxE"/>
    <property type="match status" value="1"/>
</dbReference>
<keyword evidence="1" id="KW-0812">Transmembrane</keyword>
<sequence length="172" mass="18214">MKKQQGFTLIELVVVIIILGILAVTAAPKFINLQSDARASTLEGVKGALQGANALVYSKAAIQGKESKPTAEVIIDDKGDTDADNDIKVNAVYGYVNNASADLVEVLDIDTTSTSPEWVIVDSPNVTTEIEDAIIIHPGDKTPSATVKCWVEYKHPAAKGAAPTYKVEDSGC</sequence>
<evidence type="ECO:0000313" key="3">
    <source>
        <dbReference type="Proteomes" id="UP000761574"/>
    </source>
</evidence>
<dbReference type="SUPFAM" id="SSF54523">
    <property type="entry name" value="Pili subunits"/>
    <property type="match status" value="1"/>
</dbReference>
<evidence type="ECO:0000313" key="2">
    <source>
        <dbReference type="EMBL" id="GIU43642.1"/>
    </source>
</evidence>
<keyword evidence="1" id="KW-1133">Transmembrane helix</keyword>
<dbReference type="PROSITE" id="PS00409">
    <property type="entry name" value="PROKAR_NTER_METHYL"/>
    <property type="match status" value="1"/>
</dbReference>
<comment type="caution">
    <text evidence="2">The sequence shown here is derived from an EMBL/GenBank/DDBJ whole genome shotgun (WGS) entry which is preliminary data.</text>
</comment>
<reference evidence="2 3" key="1">
    <citation type="submission" date="2021-05" db="EMBL/GenBank/DDBJ databases">
        <title>Molecular characterization for Shewanella algae harboring chromosomal blaOXA-55-like strains isolated from clinical and environment sample.</title>
        <authorList>
            <person name="Ohama Y."/>
            <person name="Aoki K."/>
            <person name="Harada S."/>
            <person name="Moriya K."/>
            <person name="Ishii Y."/>
            <person name="Tateda K."/>
        </authorList>
    </citation>
    <scope>NUCLEOTIDE SEQUENCE [LARGE SCALE GENOMIC DNA]</scope>
    <source>
        <strain evidence="2 3">LMG 23746</strain>
    </source>
</reference>
<keyword evidence="3" id="KW-1185">Reference proteome</keyword>
<keyword evidence="1" id="KW-0472">Membrane</keyword>
<protein>
    <submittedName>
        <fullName evidence="2">MSHA pilin protein MshA</fullName>
    </submittedName>
</protein>